<feature type="transmembrane region" description="Helical" evidence="6">
    <location>
        <begin position="287"/>
        <end position="304"/>
    </location>
</feature>
<dbReference type="InterPro" id="IPR020846">
    <property type="entry name" value="MFS_dom"/>
</dbReference>
<dbReference type="GO" id="GO:0005886">
    <property type="term" value="C:plasma membrane"/>
    <property type="evidence" value="ECO:0007669"/>
    <property type="project" value="UniProtKB-SubCell"/>
</dbReference>
<reference evidence="8 9" key="1">
    <citation type="submission" date="2018-04" db="EMBL/GenBank/DDBJ databases">
        <title>Polynucleobacter sp. UK-Long2-W17 genome.</title>
        <authorList>
            <person name="Hahn M.W."/>
        </authorList>
    </citation>
    <scope>NUCLEOTIDE SEQUENCE [LARGE SCALE GENOMIC DNA]</scope>
    <source>
        <strain evidence="8 9">UK-Long2-W17</strain>
    </source>
</reference>
<proteinExistence type="predicted"/>
<feature type="transmembrane region" description="Helical" evidence="6">
    <location>
        <begin position="161"/>
        <end position="183"/>
    </location>
</feature>
<dbReference type="KEGG" id="pard:DN92_08565"/>
<dbReference type="RefSeq" id="WP_173960841.1">
    <property type="nucleotide sequence ID" value="NZ_CBCSCC010000001.1"/>
</dbReference>
<dbReference type="SUPFAM" id="SSF103473">
    <property type="entry name" value="MFS general substrate transporter"/>
    <property type="match status" value="1"/>
</dbReference>
<keyword evidence="3 6" id="KW-0812">Transmembrane</keyword>
<evidence type="ECO:0000256" key="5">
    <source>
        <dbReference type="ARBA" id="ARBA00023136"/>
    </source>
</evidence>
<evidence type="ECO:0000259" key="7">
    <source>
        <dbReference type="PROSITE" id="PS50850"/>
    </source>
</evidence>
<feature type="transmembrane region" description="Helical" evidence="6">
    <location>
        <begin position="382"/>
        <end position="399"/>
    </location>
</feature>
<sequence>MRFKSTNYTPLMLMAQTCALLGFACYAVVLTTLQDEWHLSNLQSGLIASAFFFGYMLMVPLATALTDRVDAKKIYLIGGLLATVGLLGMGLLADNFWTALIFMALNGAGLAGTYMPGLKILSDRIKTGELTRHIAFYTAFFGIGTGFSYLCSGWILDALGWRYVFGLIALGPFTAFLIVLLLIPALTHEKWHGPIHIRLRDIFPVDKWRLVLQDKTASGFIFGYTAHSIELFASRSWIVAFFGFCAIASGEPFLLTATTLAGVINFFGVPSSILGNEIALKIGRQKWICFVMLTSAIFGVALALSTGQSWWLIVSLAIGHAMFIMADSATLTAGLVVSAKEGVKGAAMGLHSLMGFGGGLLGPAIFGFVLDLTGSRTSQISWVWAYAAVVVWGILFVIYERRSGWVSKPLKGQINNHR</sequence>
<keyword evidence="9" id="KW-1185">Reference proteome</keyword>
<feature type="transmembrane region" description="Helical" evidence="6">
    <location>
        <begin position="99"/>
        <end position="122"/>
    </location>
</feature>
<dbReference type="InterPro" id="IPR036259">
    <property type="entry name" value="MFS_trans_sf"/>
</dbReference>
<feature type="transmembrane region" description="Helical" evidence="6">
    <location>
        <begin position="134"/>
        <end position="155"/>
    </location>
</feature>
<dbReference type="InterPro" id="IPR050189">
    <property type="entry name" value="MFS_Efflux_Transporters"/>
</dbReference>
<evidence type="ECO:0000313" key="9">
    <source>
        <dbReference type="Proteomes" id="UP000501090"/>
    </source>
</evidence>
<comment type="subcellular location">
    <subcellularLocation>
        <location evidence="1">Cell membrane</location>
        <topology evidence="1">Multi-pass membrane protein</topology>
    </subcellularLocation>
</comment>
<feature type="domain" description="Major facilitator superfamily (MFS) profile" evidence="7">
    <location>
        <begin position="1"/>
        <end position="405"/>
    </location>
</feature>
<dbReference type="InterPro" id="IPR011701">
    <property type="entry name" value="MFS"/>
</dbReference>
<dbReference type="GO" id="GO:0022857">
    <property type="term" value="F:transmembrane transporter activity"/>
    <property type="evidence" value="ECO:0007669"/>
    <property type="project" value="InterPro"/>
</dbReference>
<keyword evidence="4 6" id="KW-1133">Transmembrane helix</keyword>
<feature type="transmembrane region" description="Helical" evidence="6">
    <location>
        <begin position="43"/>
        <end position="62"/>
    </location>
</feature>
<name>A0A6M9PG62_9BURK</name>
<feature type="transmembrane region" description="Helical" evidence="6">
    <location>
        <begin position="255"/>
        <end position="275"/>
    </location>
</feature>
<dbReference type="Gene3D" id="1.20.1250.20">
    <property type="entry name" value="MFS general substrate transporter like domains"/>
    <property type="match status" value="1"/>
</dbReference>
<evidence type="ECO:0000256" key="2">
    <source>
        <dbReference type="ARBA" id="ARBA00022475"/>
    </source>
</evidence>
<accession>A0A6M9PG62</accession>
<dbReference type="PANTHER" id="PTHR43124:SF3">
    <property type="entry name" value="CHLORAMPHENICOL EFFLUX PUMP RV0191"/>
    <property type="match status" value="1"/>
</dbReference>
<evidence type="ECO:0000256" key="1">
    <source>
        <dbReference type="ARBA" id="ARBA00004651"/>
    </source>
</evidence>
<dbReference type="EMBL" id="CP028940">
    <property type="protein sequence ID" value="QKM61074.1"/>
    <property type="molecule type" value="Genomic_DNA"/>
</dbReference>
<feature type="transmembrane region" description="Helical" evidence="6">
    <location>
        <begin position="349"/>
        <end position="370"/>
    </location>
</feature>
<keyword evidence="5 6" id="KW-0472">Membrane</keyword>
<keyword evidence="2" id="KW-1003">Cell membrane</keyword>
<evidence type="ECO:0000256" key="4">
    <source>
        <dbReference type="ARBA" id="ARBA00022989"/>
    </source>
</evidence>
<dbReference type="Pfam" id="PF07690">
    <property type="entry name" value="MFS_1"/>
    <property type="match status" value="1"/>
</dbReference>
<protein>
    <submittedName>
        <fullName evidence="8">MFS transporter</fullName>
    </submittedName>
</protein>
<dbReference type="Proteomes" id="UP000501090">
    <property type="component" value="Chromosome"/>
</dbReference>
<organism evidence="8 9">
    <name type="scientific">Polynucleobacter arcticus</name>
    <dbReference type="NCBI Taxonomy" id="1743165"/>
    <lineage>
        <taxon>Bacteria</taxon>
        <taxon>Pseudomonadati</taxon>
        <taxon>Pseudomonadota</taxon>
        <taxon>Betaproteobacteria</taxon>
        <taxon>Burkholderiales</taxon>
        <taxon>Burkholderiaceae</taxon>
        <taxon>Polynucleobacter</taxon>
    </lineage>
</organism>
<dbReference type="PROSITE" id="PS50850">
    <property type="entry name" value="MFS"/>
    <property type="match status" value="1"/>
</dbReference>
<feature type="transmembrane region" description="Helical" evidence="6">
    <location>
        <begin position="310"/>
        <end position="337"/>
    </location>
</feature>
<dbReference type="PANTHER" id="PTHR43124">
    <property type="entry name" value="PURINE EFFLUX PUMP PBUE"/>
    <property type="match status" value="1"/>
</dbReference>
<gene>
    <name evidence="8" type="ORF">DN92_08565</name>
</gene>
<dbReference type="AlphaFoldDB" id="A0A6M9PG62"/>
<evidence type="ECO:0000256" key="6">
    <source>
        <dbReference type="SAM" id="Phobius"/>
    </source>
</evidence>
<feature type="transmembrane region" description="Helical" evidence="6">
    <location>
        <begin position="74"/>
        <end position="93"/>
    </location>
</feature>
<evidence type="ECO:0000313" key="8">
    <source>
        <dbReference type="EMBL" id="QKM61074.1"/>
    </source>
</evidence>
<feature type="transmembrane region" description="Helical" evidence="6">
    <location>
        <begin position="232"/>
        <end position="249"/>
    </location>
</feature>
<evidence type="ECO:0000256" key="3">
    <source>
        <dbReference type="ARBA" id="ARBA00022692"/>
    </source>
</evidence>
<dbReference type="PROSITE" id="PS51257">
    <property type="entry name" value="PROKAR_LIPOPROTEIN"/>
    <property type="match status" value="1"/>
</dbReference>